<name>A0A131Z5W8_RHIAP</name>
<evidence type="ECO:0000313" key="1">
    <source>
        <dbReference type="EMBL" id="JAP86358.1"/>
    </source>
</evidence>
<organism evidence="1">
    <name type="scientific">Rhipicephalus appendiculatus</name>
    <name type="common">Brown ear tick</name>
    <dbReference type="NCBI Taxonomy" id="34631"/>
    <lineage>
        <taxon>Eukaryota</taxon>
        <taxon>Metazoa</taxon>
        <taxon>Ecdysozoa</taxon>
        <taxon>Arthropoda</taxon>
        <taxon>Chelicerata</taxon>
        <taxon>Arachnida</taxon>
        <taxon>Acari</taxon>
        <taxon>Parasitiformes</taxon>
        <taxon>Ixodida</taxon>
        <taxon>Ixodoidea</taxon>
        <taxon>Ixodidae</taxon>
        <taxon>Rhipicephalinae</taxon>
        <taxon>Rhipicephalus</taxon>
        <taxon>Rhipicephalus</taxon>
    </lineage>
</organism>
<dbReference type="InterPro" id="IPR019509">
    <property type="entry name" value="Carboxypeptidase_inhibitor_I68"/>
</dbReference>
<sequence length="123" mass="13778">MEKKMEGLISKLQITKRETLRSFWATMHLILFLLGAFFATNALAGCMRKRCPFGSGYGCIPIRQCPAKCLTCYSGCKFPSVCCNLRKMNACSFAGGFCSRTCKLENTHARCPWPLKCCVYVAH</sequence>
<dbReference type="Gene3D" id="3.30.1680.50">
    <property type="entry name" value="Carboxypeptidase inhibitor, N-terminal domain"/>
    <property type="match status" value="1"/>
</dbReference>
<accession>A0A131Z5W8</accession>
<dbReference type="GO" id="GO:0008191">
    <property type="term" value="F:metalloendopeptidase inhibitor activity"/>
    <property type="evidence" value="ECO:0007669"/>
    <property type="project" value="InterPro"/>
</dbReference>
<reference evidence="1" key="1">
    <citation type="journal article" date="2016" name="Ticks Tick Borne Dis.">
        <title>De novo assembly and annotation of the salivary gland transcriptome of Rhipicephalus appendiculatus male and female ticks during blood feeding.</title>
        <authorList>
            <person name="de Castro M.H."/>
            <person name="de Klerk D."/>
            <person name="Pienaar R."/>
            <person name="Latif A.A."/>
            <person name="Rees D.J."/>
            <person name="Mans B.J."/>
        </authorList>
    </citation>
    <scope>NUCLEOTIDE SEQUENCE</scope>
    <source>
        <tissue evidence="1">Salivary glands</tissue>
    </source>
</reference>
<dbReference type="AlphaFoldDB" id="A0A131Z5W8"/>
<protein>
    <submittedName>
        <fullName evidence="1">Carboxypeptidase inhibitor</fullName>
    </submittedName>
</protein>
<dbReference type="EMBL" id="GEDV01002199">
    <property type="protein sequence ID" value="JAP86358.1"/>
    <property type="molecule type" value="Transcribed_RNA"/>
</dbReference>
<proteinExistence type="predicted"/>
<dbReference type="Pfam" id="PF10468">
    <property type="entry name" value="Inhibitor_I68"/>
    <property type="match status" value="1"/>
</dbReference>